<feature type="domain" description="STAS" evidence="2">
    <location>
        <begin position="14"/>
        <end position="75"/>
    </location>
</feature>
<dbReference type="EMBL" id="MVBN01000006">
    <property type="protein sequence ID" value="OOK71032.1"/>
    <property type="molecule type" value="Genomic_DNA"/>
</dbReference>
<protein>
    <submittedName>
        <fullName evidence="3">STAS domain protein</fullName>
    </submittedName>
</protein>
<dbReference type="PANTHER" id="PTHR33495">
    <property type="entry name" value="ANTI-SIGMA FACTOR ANTAGONIST TM_1081-RELATED-RELATED"/>
    <property type="match status" value="1"/>
</dbReference>
<feature type="region of interest" description="Disordered" evidence="1">
    <location>
        <begin position="91"/>
        <end position="112"/>
    </location>
</feature>
<proteinExistence type="predicted"/>
<dbReference type="STRING" id="1768.B1T50_15355"/>
<organism evidence="3 4">
    <name type="scientific">Mycobacterium kansasii</name>
    <dbReference type="NCBI Taxonomy" id="1768"/>
    <lineage>
        <taxon>Bacteria</taxon>
        <taxon>Bacillati</taxon>
        <taxon>Actinomycetota</taxon>
        <taxon>Actinomycetes</taxon>
        <taxon>Mycobacteriales</taxon>
        <taxon>Mycobacteriaceae</taxon>
        <taxon>Mycobacterium</taxon>
    </lineage>
</organism>
<reference evidence="3 4" key="1">
    <citation type="submission" date="2017-02" db="EMBL/GenBank/DDBJ databases">
        <title>Complete genome sequences of Mycobacterium kansasii strains isolated from rhesus macaques.</title>
        <authorList>
            <person name="Panda A."/>
            <person name="Nagaraj S."/>
            <person name="Zhao X."/>
            <person name="Tettelin H."/>
            <person name="Detolla L.J."/>
        </authorList>
    </citation>
    <scope>NUCLEOTIDE SEQUENCE [LARGE SCALE GENOMIC DNA]</scope>
    <source>
        <strain evidence="3 4">11-3469</strain>
    </source>
</reference>
<evidence type="ECO:0000313" key="4">
    <source>
        <dbReference type="Proteomes" id="UP000188532"/>
    </source>
</evidence>
<evidence type="ECO:0000313" key="3">
    <source>
        <dbReference type="EMBL" id="OOK71032.1"/>
    </source>
</evidence>
<accession>A0A1V3WW54</accession>
<dbReference type="AlphaFoldDB" id="A0A1V3WW54"/>
<dbReference type="Pfam" id="PF01740">
    <property type="entry name" value="STAS"/>
    <property type="match status" value="1"/>
</dbReference>
<dbReference type="CDD" id="cd07043">
    <property type="entry name" value="STAS_anti-anti-sigma_factors"/>
    <property type="match status" value="1"/>
</dbReference>
<dbReference type="PROSITE" id="PS50801">
    <property type="entry name" value="STAS"/>
    <property type="match status" value="1"/>
</dbReference>
<dbReference type="SUPFAM" id="SSF52091">
    <property type="entry name" value="SpoIIaa-like"/>
    <property type="match status" value="1"/>
</dbReference>
<comment type="caution">
    <text evidence="3">The sequence shown here is derived from an EMBL/GenBank/DDBJ whole genome shotgun (WGS) entry which is preliminary data.</text>
</comment>
<dbReference type="InterPro" id="IPR036513">
    <property type="entry name" value="STAS_dom_sf"/>
</dbReference>
<evidence type="ECO:0000256" key="1">
    <source>
        <dbReference type="SAM" id="MobiDB-lite"/>
    </source>
</evidence>
<dbReference type="Gene3D" id="3.30.750.24">
    <property type="entry name" value="STAS domain"/>
    <property type="match status" value="1"/>
</dbReference>
<gene>
    <name evidence="3" type="ORF">BZL29_5693</name>
</gene>
<dbReference type="InterPro" id="IPR002645">
    <property type="entry name" value="STAS_dom"/>
</dbReference>
<dbReference type="PANTHER" id="PTHR33495:SF2">
    <property type="entry name" value="ANTI-SIGMA FACTOR ANTAGONIST TM_1081-RELATED"/>
    <property type="match status" value="1"/>
</dbReference>
<sequence>MIEQSGDPATPTAFGVQQSQADHAVVLAVSGEVDMLTAPQLAEAIQTALAAGPPALIVDLSKVDFLASAGMTVLVTANAQVVAPPVSRWWPTARPPAGRSNSWASTPCSPST</sequence>
<name>A0A1V3WW54_MYCKA</name>
<evidence type="ECO:0000259" key="2">
    <source>
        <dbReference type="PROSITE" id="PS50801"/>
    </source>
</evidence>
<feature type="compositionally biased region" description="Polar residues" evidence="1">
    <location>
        <begin position="99"/>
        <end position="112"/>
    </location>
</feature>
<dbReference type="Proteomes" id="UP000188532">
    <property type="component" value="Unassembled WGS sequence"/>
</dbReference>
<dbReference type="GO" id="GO:0043856">
    <property type="term" value="F:anti-sigma factor antagonist activity"/>
    <property type="evidence" value="ECO:0007669"/>
    <property type="project" value="TreeGrafter"/>
</dbReference>